<keyword evidence="1" id="KW-1133">Transmembrane helix</keyword>
<feature type="transmembrane region" description="Helical" evidence="1">
    <location>
        <begin position="55"/>
        <end position="80"/>
    </location>
</feature>
<keyword evidence="4" id="KW-1185">Reference proteome</keyword>
<dbReference type="Pfam" id="PF04892">
    <property type="entry name" value="VanZ"/>
    <property type="match status" value="1"/>
</dbReference>
<evidence type="ECO:0000313" key="4">
    <source>
        <dbReference type="Proteomes" id="UP000622890"/>
    </source>
</evidence>
<organism evidence="3 4">
    <name type="scientific">Noviherbaspirillum pedocola</name>
    <dbReference type="NCBI Taxonomy" id="2801341"/>
    <lineage>
        <taxon>Bacteria</taxon>
        <taxon>Pseudomonadati</taxon>
        <taxon>Pseudomonadota</taxon>
        <taxon>Betaproteobacteria</taxon>
        <taxon>Burkholderiales</taxon>
        <taxon>Oxalobacteraceae</taxon>
        <taxon>Noviherbaspirillum</taxon>
    </lineage>
</organism>
<feature type="transmembrane region" description="Helical" evidence="1">
    <location>
        <begin position="310"/>
        <end position="331"/>
    </location>
</feature>
<feature type="transmembrane region" description="Helical" evidence="1">
    <location>
        <begin position="343"/>
        <end position="365"/>
    </location>
</feature>
<feature type="transmembrane region" description="Helical" evidence="1">
    <location>
        <begin position="220"/>
        <end position="240"/>
    </location>
</feature>
<dbReference type="Proteomes" id="UP000622890">
    <property type="component" value="Unassembled WGS sequence"/>
</dbReference>
<keyword evidence="1" id="KW-0472">Membrane</keyword>
<gene>
    <name evidence="3" type="ORF">JJB74_17720</name>
</gene>
<feature type="transmembrane region" description="Helical" evidence="1">
    <location>
        <begin position="14"/>
        <end position="35"/>
    </location>
</feature>
<comment type="caution">
    <text evidence="3">The sequence shown here is derived from an EMBL/GenBank/DDBJ whole genome shotgun (WGS) entry which is preliminary data.</text>
</comment>
<dbReference type="EMBL" id="JAEPBG010000007">
    <property type="protein sequence ID" value="MBK4736465.1"/>
    <property type="molecule type" value="Genomic_DNA"/>
</dbReference>
<evidence type="ECO:0000256" key="1">
    <source>
        <dbReference type="SAM" id="Phobius"/>
    </source>
</evidence>
<feature type="transmembrane region" description="Helical" evidence="1">
    <location>
        <begin position="252"/>
        <end position="273"/>
    </location>
</feature>
<dbReference type="InterPro" id="IPR006976">
    <property type="entry name" value="VanZ-like"/>
</dbReference>
<name>A0A934W7J8_9BURK</name>
<dbReference type="AlphaFoldDB" id="A0A934W7J8"/>
<reference evidence="3" key="1">
    <citation type="submission" date="2021-01" db="EMBL/GenBank/DDBJ databases">
        <title>Genome sequence of strain Noviherbaspirillum sp. DKR-6.</title>
        <authorList>
            <person name="Chaudhary D.K."/>
        </authorList>
    </citation>
    <scope>NUCLEOTIDE SEQUENCE</scope>
    <source>
        <strain evidence="3">DKR-6</strain>
    </source>
</reference>
<protein>
    <submittedName>
        <fullName evidence="3">VanZ family protein</fullName>
    </submittedName>
</protein>
<dbReference type="RefSeq" id="WP_200593925.1">
    <property type="nucleotide sequence ID" value="NZ_JAEPBG010000007.1"/>
</dbReference>
<sequence length="376" mass="40520">MNLPDAPSPAHSSVFARGALLFYAALIVYASWYPFFSWRSNGLPLTAFLFAPLPYYWTGFDVATNVIGYMPFGALLVFSLYPRLRGVPAFVCACVIGAAMSAAMEMGQNFLPSRVPSNLDLLTNAAGAALGALLGSALVPAFLEQSRLLVLRRAWFLHEASRGLIVLGLWPLAQIYPQGYLFGHGQLLPLLSDWVSDLWSAPIDFAALLRHGQELSPEQYWLSETIITACGFTGAVLTLLCQMRRRAPKLAAAALLAGTALAFKTLASALLFAPVNAFAWVTPGAQGGLLIGCIMLAGLALAPPLAQRRVAILALVIGLATVNVAPANPYFVSTLQTWVQGKFLNFNGAAQFLSLVWPFVTLWFLTHPVHRRAVGS</sequence>
<keyword evidence="1" id="KW-0812">Transmembrane</keyword>
<feature type="transmembrane region" description="Helical" evidence="1">
    <location>
        <begin position="87"/>
        <end position="104"/>
    </location>
</feature>
<feature type="transmembrane region" description="Helical" evidence="1">
    <location>
        <begin position="164"/>
        <end position="183"/>
    </location>
</feature>
<feature type="transmembrane region" description="Helical" evidence="1">
    <location>
        <begin position="285"/>
        <end position="303"/>
    </location>
</feature>
<feature type="transmembrane region" description="Helical" evidence="1">
    <location>
        <begin position="124"/>
        <end position="143"/>
    </location>
</feature>
<feature type="domain" description="VanZ-like" evidence="2">
    <location>
        <begin position="21"/>
        <end position="135"/>
    </location>
</feature>
<accession>A0A934W7J8</accession>
<proteinExistence type="predicted"/>
<evidence type="ECO:0000259" key="2">
    <source>
        <dbReference type="Pfam" id="PF04892"/>
    </source>
</evidence>
<evidence type="ECO:0000313" key="3">
    <source>
        <dbReference type="EMBL" id="MBK4736465.1"/>
    </source>
</evidence>